<reference evidence="1" key="1">
    <citation type="submission" date="2015-07" db="EMBL/GenBank/DDBJ databases">
        <title>Adaptation to a free-living lifestyle via gene acquisitions in the diplomonad Trepomonas sp. PC1.</title>
        <authorList>
            <person name="Xu F."/>
            <person name="Jerlstrom-Hultqvist J."/>
            <person name="Kolisko M."/>
            <person name="Simpson A.G.B."/>
            <person name="Roger A.J."/>
            <person name="Svard S.G."/>
            <person name="Andersson J.O."/>
        </authorList>
    </citation>
    <scope>NUCLEOTIDE SEQUENCE</scope>
    <source>
        <strain evidence="1">PC1</strain>
    </source>
</reference>
<sequence>MLELANKVLIRVKSNKTKKYLRLNKQGGTDATAGKSPDSVFMVHRIDANHIKLQSAENPDKWLQCTSDGEINENGKGGQSCIFMLKHHERDVVSLSPKQNIDWHVGVDQSGKMLNSSQVPHCMECLFIIELVNSQILMPGRV</sequence>
<dbReference type="Gene3D" id="2.80.10.50">
    <property type="match status" value="1"/>
</dbReference>
<dbReference type="EMBL" id="GDID01003980">
    <property type="protein sequence ID" value="JAP92626.1"/>
    <property type="molecule type" value="Transcribed_RNA"/>
</dbReference>
<organism evidence="1">
    <name type="scientific">Trepomonas sp. PC1</name>
    <dbReference type="NCBI Taxonomy" id="1076344"/>
    <lineage>
        <taxon>Eukaryota</taxon>
        <taxon>Metamonada</taxon>
        <taxon>Diplomonadida</taxon>
        <taxon>Hexamitidae</taxon>
        <taxon>Hexamitinae</taxon>
        <taxon>Trepomonas</taxon>
    </lineage>
</organism>
<dbReference type="SUPFAM" id="SSF50353">
    <property type="entry name" value="Cytokine"/>
    <property type="match status" value="1"/>
</dbReference>
<dbReference type="InterPro" id="IPR008996">
    <property type="entry name" value="IL1/FGF"/>
</dbReference>
<accession>A0A146KAT0</accession>
<proteinExistence type="predicted"/>
<protein>
    <submittedName>
        <fullName evidence="1">Fibroblast growth factor domain-containing protein</fullName>
    </submittedName>
</protein>
<dbReference type="AlphaFoldDB" id="A0A146KAT0"/>
<gene>
    <name evidence="1" type="ORF">TPC1_15372</name>
</gene>
<evidence type="ECO:0000313" key="1">
    <source>
        <dbReference type="EMBL" id="JAP92626.1"/>
    </source>
</evidence>
<name>A0A146KAT0_9EUKA</name>